<gene>
    <name evidence="1" type="ORF">QCA50_003459</name>
</gene>
<keyword evidence="2" id="KW-1185">Reference proteome</keyword>
<protein>
    <submittedName>
        <fullName evidence="1">Uncharacterized protein</fullName>
    </submittedName>
</protein>
<proteinExistence type="predicted"/>
<accession>A0AAW0GWB8</accession>
<organism evidence="1 2">
    <name type="scientific">Cerrena zonata</name>
    <dbReference type="NCBI Taxonomy" id="2478898"/>
    <lineage>
        <taxon>Eukaryota</taxon>
        <taxon>Fungi</taxon>
        <taxon>Dikarya</taxon>
        <taxon>Basidiomycota</taxon>
        <taxon>Agaricomycotina</taxon>
        <taxon>Agaricomycetes</taxon>
        <taxon>Polyporales</taxon>
        <taxon>Cerrenaceae</taxon>
        <taxon>Cerrena</taxon>
    </lineage>
</organism>
<evidence type="ECO:0000313" key="2">
    <source>
        <dbReference type="Proteomes" id="UP001385951"/>
    </source>
</evidence>
<dbReference type="Proteomes" id="UP001385951">
    <property type="component" value="Unassembled WGS sequence"/>
</dbReference>
<name>A0AAW0GWB8_9APHY</name>
<reference evidence="1 2" key="1">
    <citation type="submission" date="2022-09" db="EMBL/GenBank/DDBJ databases">
        <authorList>
            <person name="Palmer J.M."/>
        </authorList>
    </citation>
    <scope>NUCLEOTIDE SEQUENCE [LARGE SCALE GENOMIC DNA]</scope>
    <source>
        <strain evidence="1 2">DSM 7382</strain>
    </source>
</reference>
<comment type="caution">
    <text evidence="1">The sequence shown here is derived from an EMBL/GenBank/DDBJ whole genome shotgun (WGS) entry which is preliminary data.</text>
</comment>
<evidence type="ECO:0000313" key="1">
    <source>
        <dbReference type="EMBL" id="KAK7693886.1"/>
    </source>
</evidence>
<sequence length="104" mass="11863">MEVDHHPLLYSSILYRPRTRTQNVLDNRKFSSSQDELNLLYVSRTAVSQSCLLCNILSMVIELMNTRLHSYRLAGRTVLGSEAESYKPPTVIRIHSAANDVSRL</sequence>
<dbReference type="AlphaFoldDB" id="A0AAW0GWB8"/>
<dbReference type="EMBL" id="JASBNA010000003">
    <property type="protein sequence ID" value="KAK7693886.1"/>
    <property type="molecule type" value="Genomic_DNA"/>
</dbReference>